<comment type="pathway">
    <text evidence="5">Amino-acid degradation; L-kynurenine degradation; L-alanine and anthranilate from L-kynurenine: step 1/1.</text>
</comment>
<dbReference type="PANTHER" id="PTHR14084">
    <property type="entry name" value="KYNURENINASE"/>
    <property type="match status" value="1"/>
</dbReference>
<dbReference type="PIRSF" id="PIRSF038800">
    <property type="entry name" value="KYNU"/>
    <property type="match status" value="1"/>
</dbReference>
<evidence type="ECO:0000256" key="3">
    <source>
        <dbReference type="ARBA" id="ARBA00022898"/>
    </source>
</evidence>
<dbReference type="PANTHER" id="PTHR14084:SF0">
    <property type="entry name" value="KYNURENINASE"/>
    <property type="match status" value="1"/>
</dbReference>
<reference evidence="7 8" key="1">
    <citation type="submission" date="2023-08" db="EMBL/GenBank/DDBJ databases">
        <title>Rhodoferax potami sp. nov. and Rhodoferax mekongensis sp. nov., isolated from the Mekong River in Thailand.</title>
        <authorList>
            <person name="Kitikhun S."/>
            <person name="Charoenyingcharoen P."/>
            <person name="Siriarchawattana P."/>
            <person name="Likhitrattanapisal S."/>
            <person name="Nilsakha T."/>
            <person name="Chanpet A."/>
            <person name="Rattanawaree P."/>
            <person name="Ingsriswang S."/>
        </authorList>
    </citation>
    <scope>NUCLEOTIDE SEQUENCE [LARGE SCALE GENOMIC DNA]</scope>
    <source>
        <strain evidence="7 8">TBRC 17307</strain>
    </source>
</reference>
<evidence type="ECO:0000256" key="4">
    <source>
        <dbReference type="NCBIfam" id="TIGR01814"/>
    </source>
</evidence>
<dbReference type="EMBL" id="CP132507">
    <property type="protein sequence ID" value="WNO04206.1"/>
    <property type="molecule type" value="Genomic_DNA"/>
</dbReference>
<keyword evidence="8" id="KW-1185">Reference proteome</keyword>
<dbReference type="InterPro" id="IPR010111">
    <property type="entry name" value="Kynureninase"/>
</dbReference>
<dbReference type="Proteomes" id="UP001302257">
    <property type="component" value="Chromosome"/>
</dbReference>
<protein>
    <recommendedName>
        <fullName evidence="4 5">Kynureninase</fullName>
        <ecNumber evidence="4 5">3.7.1.3</ecNumber>
    </recommendedName>
</protein>
<dbReference type="InterPro" id="IPR015421">
    <property type="entry name" value="PyrdxlP-dep_Trfase_major"/>
</dbReference>
<evidence type="ECO:0000313" key="7">
    <source>
        <dbReference type="EMBL" id="WNO04206.1"/>
    </source>
</evidence>
<dbReference type="Gene3D" id="3.40.640.10">
    <property type="entry name" value="Type I PLP-dependent aspartate aminotransferase-like (Major domain)"/>
    <property type="match status" value="1"/>
</dbReference>
<feature type="domain" description="Aminotransferase class V" evidence="6">
    <location>
        <begin position="34"/>
        <end position="227"/>
    </location>
</feature>
<dbReference type="InterPro" id="IPR015422">
    <property type="entry name" value="PyrdxlP-dep_Trfase_small"/>
</dbReference>
<comment type="cofactor">
    <cofactor evidence="5">
        <name>pyridoxal 5'-phosphate</name>
        <dbReference type="ChEBI" id="CHEBI:597326"/>
    </cofactor>
</comment>
<comment type="function">
    <text evidence="5">Catalyzes the cleavage of L-kynurenine (L-Kyn) and L-3-hydroxykynurenine (L-3OHKyn) into anthranilic acid (AA) and 3-hydroxyanthranilic acid (3-OHAA), respectively.</text>
</comment>
<dbReference type="RefSeq" id="WP_313867060.1">
    <property type="nucleotide sequence ID" value="NZ_CP132507.1"/>
</dbReference>
<dbReference type="InterPro" id="IPR000192">
    <property type="entry name" value="Aminotrans_V_dom"/>
</dbReference>
<evidence type="ECO:0000256" key="1">
    <source>
        <dbReference type="ARBA" id="ARBA00022642"/>
    </source>
</evidence>
<dbReference type="GO" id="GO:0030429">
    <property type="term" value="F:kynureninase activity"/>
    <property type="evidence" value="ECO:0007669"/>
    <property type="project" value="UniProtKB-EC"/>
</dbReference>
<sequence>MSTPLTLNDCRARDAADTLRPLRDLFDIPEGVIYLDGNSLGVMPKTAAARAAEVVTQEWGQGLNRSWNTAGWFSMPQRLGNRIAPLIGADADEVVATDSTSINLFKVLSAALSITAQDAPERKLIVSERSNFPTDLYIAEGLCKERGYTLKLVEPEEIAAALTADVAVLMLTHVNYRTGAMHDMPAVTAAAHAAGALMIWDLAHSAGAVPVTLKASGADFKESGSSKSADFAVGCGYKYLNGGPGAPAFVWVHPKHADRFWQPLAGWWGHAAPFAFTPDYQPAPGITRYLCGTQPIVSMSLLGCGLDGFEAAEKLGGMAALRAKSLALTDLFIQLVEERCQGYGLGLATPRDHAQRGSQVCLTREHAAGGDLGSGAFAIVQALIARGVIGDYRAGDGGIHKDILRFGFTPLYIGFEDVWNAVEHLRQVLESGEWQKPEFNRKHAVT</sequence>
<dbReference type="SUPFAM" id="SSF53383">
    <property type="entry name" value="PLP-dependent transferases"/>
    <property type="match status" value="1"/>
</dbReference>
<gene>
    <name evidence="7" type="primary">kynU</name>
    <name evidence="7" type="ORF">RAN89_15040</name>
</gene>
<accession>A0ABZ0AX39</accession>
<evidence type="ECO:0000256" key="2">
    <source>
        <dbReference type="ARBA" id="ARBA00022801"/>
    </source>
</evidence>
<comment type="similarity">
    <text evidence="5">Belongs to the kynureninase family.</text>
</comment>
<dbReference type="InterPro" id="IPR015424">
    <property type="entry name" value="PyrdxlP-dep_Trfase"/>
</dbReference>
<keyword evidence="1 5" id="KW-0662">Pyridine nucleotide biosynthesis</keyword>
<keyword evidence="3 5" id="KW-0663">Pyridoxal phosphate</keyword>
<keyword evidence="2 5" id="KW-0378">Hydrolase</keyword>
<evidence type="ECO:0000259" key="6">
    <source>
        <dbReference type="Pfam" id="PF00266"/>
    </source>
</evidence>
<comment type="subunit">
    <text evidence="5">Homodimer.</text>
</comment>
<comment type="pathway">
    <text evidence="5">Cofactor biosynthesis; NAD(+) biosynthesis; quinolinate from L-kynurenine: step 2/3.</text>
</comment>
<proteinExistence type="inferred from homology"/>
<comment type="catalytic activity">
    <reaction evidence="5">
        <text>L-kynurenine + H2O = anthranilate + L-alanine + H(+)</text>
        <dbReference type="Rhea" id="RHEA:16813"/>
        <dbReference type="ChEBI" id="CHEBI:15377"/>
        <dbReference type="ChEBI" id="CHEBI:15378"/>
        <dbReference type="ChEBI" id="CHEBI:16567"/>
        <dbReference type="ChEBI" id="CHEBI:57959"/>
        <dbReference type="ChEBI" id="CHEBI:57972"/>
        <dbReference type="EC" id="3.7.1.3"/>
    </reaction>
</comment>
<dbReference type="NCBIfam" id="TIGR01814">
    <property type="entry name" value="kynureninase"/>
    <property type="match status" value="1"/>
</dbReference>
<dbReference type="Pfam" id="PF22580">
    <property type="entry name" value="KYNU_C"/>
    <property type="match status" value="1"/>
</dbReference>
<organism evidence="7 8">
    <name type="scientific">Rhodoferax mekongensis</name>
    <dbReference type="NCBI Taxonomy" id="3068341"/>
    <lineage>
        <taxon>Bacteria</taxon>
        <taxon>Pseudomonadati</taxon>
        <taxon>Pseudomonadota</taxon>
        <taxon>Betaproteobacteria</taxon>
        <taxon>Burkholderiales</taxon>
        <taxon>Comamonadaceae</taxon>
        <taxon>Rhodoferax</taxon>
    </lineage>
</organism>
<evidence type="ECO:0000313" key="8">
    <source>
        <dbReference type="Proteomes" id="UP001302257"/>
    </source>
</evidence>
<evidence type="ECO:0000256" key="5">
    <source>
        <dbReference type="PIRNR" id="PIRNR038800"/>
    </source>
</evidence>
<name>A0ABZ0AX39_9BURK</name>
<dbReference type="Gene3D" id="3.90.1150.10">
    <property type="entry name" value="Aspartate Aminotransferase, domain 1"/>
    <property type="match status" value="1"/>
</dbReference>
<dbReference type="EC" id="3.7.1.3" evidence="4 5"/>
<dbReference type="Pfam" id="PF00266">
    <property type="entry name" value="Aminotran_5"/>
    <property type="match status" value="1"/>
</dbReference>
<comment type="catalytic activity">
    <reaction evidence="5">
        <text>3-hydroxy-L-kynurenine + H2O = 3-hydroxyanthranilate + L-alanine + H(+)</text>
        <dbReference type="Rhea" id="RHEA:25143"/>
        <dbReference type="ChEBI" id="CHEBI:15377"/>
        <dbReference type="ChEBI" id="CHEBI:15378"/>
        <dbReference type="ChEBI" id="CHEBI:36559"/>
        <dbReference type="ChEBI" id="CHEBI:57972"/>
        <dbReference type="ChEBI" id="CHEBI:58125"/>
        <dbReference type="EC" id="3.7.1.3"/>
    </reaction>
</comment>